<reference evidence="2 3" key="1">
    <citation type="submission" date="2018-01" db="EMBL/GenBank/DDBJ databases">
        <title>G. obscuriglobus.</title>
        <authorList>
            <person name="Franke J."/>
            <person name="Blomberg W."/>
            <person name="Selmecki A."/>
        </authorList>
    </citation>
    <scope>NUCLEOTIDE SEQUENCE [LARGE SCALE GENOMIC DNA]</scope>
    <source>
        <strain evidence="2 3">DSM 5831</strain>
    </source>
</reference>
<feature type="region of interest" description="Disordered" evidence="1">
    <location>
        <begin position="61"/>
        <end position="92"/>
    </location>
</feature>
<proteinExistence type="predicted"/>
<dbReference type="AlphaFoldDB" id="A0A2Z3H7K0"/>
<sequence length="92" mass="9932">MEDQSMSAKELFREIVSDIRVDVGAEVGRLAVQGQAEMASALFTGSAFVPYGEGQLAVEAPQQAQTEPQHGLPVEAMKAPEVQQEMERGGRE</sequence>
<dbReference type="KEGG" id="gog:C1280_08125"/>
<dbReference type="EMBL" id="CP025958">
    <property type="protein sequence ID" value="AWM36990.1"/>
    <property type="molecule type" value="Genomic_DNA"/>
</dbReference>
<evidence type="ECO:0000313" key="3">
    <source>
        <dbReference type="Proteomes" id="UP000245802"/>
    </source>
</evidence>
<evidence type="ECO:0000256" key="1">
    <source>
        <dbReference type="SAM" id="MobiDB-lite"/>
    </source>
</evidence>
<gene>
    <name evidence="2" type="ORF">C1280_08125</name>
</gene>
<accession>A0A2Z3H7K0</accession>
<keyword evidence="3" id="KW-1185">Reference proteome</keyword>
<organism evidence="2 3">
    <name type="scientific">Gemmata obscuriglobus</name>
    <dbReference type="NCBI Taxonomy" id="114"/>
    <lineage>
        <taxon>Bacteria</taxon>
        <taxon>Pseudomonadati</taxon>
        <taxon>Planctomycetota</taxon>
        <taxon>Planctomycetia</taxon>
        <taxon>Gemmatales</taxon>
        <taxon>Gemmataceae</taxon>
        <taxon>Gemmata</taxon>
    </lineage>
</organism>
<protein>
    <submittedName>
        <fullName evidence="2">Uncharacterized protein</fullName>
    </submittedName>
</protein>
<evidence type="ECO:0000313" key="2">
    <source>
        <dbReference type="EMBL" id="AWM36990.1"/>
    </source>
</evidence>
<name>A0A2Z3H7K0_9BACT</name>
<dbReference type="Proteomes" id="UP000245802">
    <property type="component" value="Chromosome"/>
</dbReference>